<evidence type="ECO:0000256" key="1">
    <source>
        <dbReference type="ARBA" id="ARBA00004496"/>
    </source>
</evidence>
<sequence length="784" mass="87802">MVNPSVVRWLEGGVLRAASGTTSQCQQWNLHWGVLPGGVRPAEGGAGRVQWRCGRSKRRSSVQSRAGAADYDSPPLEHNRLWALLAHGAPSARARRAAMTDAILRGGAEGLSVKRNSEYFRKGCNPLAKTGRSKLQNERAMLNQQIMKAMRMRAGAENLLRASSNNKIREQVLLELSFVNSNLQVLKEELEGLNISVEVYQHTEQTFSIPLIPLGLKETKEVDFTVAFKDFILEHYSEEGADYENEIADFMDLRQACRTPSRDEAGIELMISYFNQLGLVENRFFPSGRQTGILFTWYDSFTGVPVCQQNIALEKASVLFNIGALYTQIGTRCNRQTQTGLDDAVTAFQKAAGVLNYLKETFTHTPSYDMSPAMLSVLVKMMLAEAQECFFEKISLTGIRNEFFTLVKIAQEAEKVSDAYTQIYNAMSQEPIKENIPYSWSIMAQVKAEHYKALTHYFVATILIDHQLTLSDDEDKQEKALSQLYDRMPEGLTPLTILKDSIQRTQQGKAHLRRAIICHEEALRVTGLCRKLRNIDVLQEILSAAHKRSLQKYSHHQKEDDFLNLIDAPDIVCNTEYKAEIIAPDLSKVKVTDFFHRLGPLSLFSAKQRWSAPRTILINAEDVEQGFTLKGSSPVQVHCLDPLCSAADRGLKEGDYIVAVEGKDCKWMGVSEIVNLFKGTGEKGIEIQVISTQEQTSCLHNKSATYSVGMEKAYSMIGLSIHEDKIDTTKKITKKLSFLSWGVKNRPKSVSTLCLPAAVKGLDQRKDQRLGASFADLDTESSLY</sequence>
<dbReference type="GO" id="GO:0005737">
    <property type="term" value="C:cytoplasm"/>
    <property type="evidence" value="ECO:0007669"/>
    <property type="project" value="UniProtKB-SubCell"/>
</dbReference>
<dbReference type="Gene3D" id="1.10.287.160">
    <property type="entry name" value="HR1 repeat"/>
    <property type="match status" value="1"/>
</dbReference>
<dbReference type="CDD" id="cd11634">
    <property type="entry name" value="HR1_Rhophilin-2"/>
    <property type="match status" value="1"/>
</dbReference>
<dbReference type="InterPro" id="IPR036034">
    <property type="entry name" value="PDZ_sf"/>
</dbReference>
<keyword evidence="13" id="KW-1185">Reference proteome</keyword>
<name>A0AAV7L2Z5_PLEWA</name>
<gene>
    <name evidence="12" type="ORF">NDU88_003051</name>
</gene>
<dbReference type="SUPFAM" id="SSF46585">
    <property type="entry name" value="HR1 repeat"/>
    <property type="match status" value="1"/>
</dbReference>
<evidence type="ECO:0000256" key="7">
    <source>
        <dbReference type="PROSITE-ProRule" id="PRU01207"/>
    </source>
</evidence>
<dbReference type="PROSITE" id="PS50106">
    <property type="entry name" value="PDZ"/>
    <property type="match status" value="1"/>
</dbReference>
<dbReference type="PROSITE" id="PS51860">
    <property type="entry name" value="REM_1"/>
    <property type="match status" value="1"/>
</dbReference>
<dbReference type="InterPro" id="IPR001478">
    <property type="entry name" value="PDZ"/>
</dbReference>
<protein>
    <recommendedName>
        <fullName evidence="5">Rhophilin-2</fullName>
    </recommendedName>
    <alternativeName>
        <fullName evidence="6">GTP-Rho-binding protein 2</fullName>
    </alternativeName>
</protein>
<evidence type="ECO:0000313" key="12">
    <source>
        <dbReference type="EMBL" id="KAJ1082888.1"/>
    </source>
</evidence>
<dbReference type="FunFam" id="1.25.40.280:FF:000003">
    <property type="entry name" value="RHPN1 isoform 1"/>
    <property type="match status" value="1"/>
</dbReference>
<reference evidence="12" key="1">
    <citation type="journal article" date="2022" name="bioRxiv">
        <title>Sequencing and chromosome-scale assembly of the giantPleurodeles waltlgenome.</title>
        <authorList>
            <person name="Brown T."/>
            <person name="Elewa A."/>
            <person name="Iarovenko S."/>
            <person name="Subramanian E."/>
            <person name="Araus A.J."/>
            <person name="Petzold A."/>
            <person name="Susuki M."/>
            <person name="Suzuki K.-i.T."/>
            <person name="Hayashi T."/>
            <person name="Toyoda A."/>
            <person name="Oliveira C."/>
            <person name="Osipova E."/>
            <person name="Leigh N.D."/>
            <person name="Simon A."/>
            <person name="Yun M.H."/>
        </authorList>
    </citation>
    <scope>NUCLEOTIDE SEQUENCE</scope>
    <source>
        <strain evidence="12">20211129_DDA</strain>
        <tissue evidence="12">Liver</tissue>
    </source>
</reference>
<proteinExistence type="inferred from homology"/>
<comment type="similarity">
    <text evidence="2">Belongs to the RHPN family.</text>
</comment>
<dbReference type="InterPro" id="IPR047138">
    <property type="entry name" value="RHPN1_2"/>
</dbReference>
<feature type="domain" description="BRO1" evidence="10">
    <location>
        <begin position="210"/>
        <end position="559"/>
    </location>
</feature>
<dbReference type="PANTHER" id="PTHR23031:SF5">
    <property type="entry name" value="RHOPHILIN-2-RELATED"/>
    <property type="match status" value="1"/>
</dbReference>
<feature type="coiled-coil region" evidence="8">
    <location>
        <begin position="132"/>
        <end position="203"/>
    </location>
</feature>
<dbReference type="Gene3D" id="2.30.42.10">
    <property type="match status" value="1"/>
</dbReference>
<dbReference type="Pfam" id="PF02185">
    <property type="entry name" value="HR1"/>
    <property type="match status" value="1"/>
</dbReference>
<evidence type="ECO:0000256" key="6">
    <source>
        <dbReference type="ARBA" id="ARBA00044320"/>
    </source>
</evidence>
<dbReference type="SUPFAM" id="SSF50156">
    <property type="entry name" value="PDZ domain-like"/>
    <property type="match status" value="1"/>
</dbReference>
<dbReference type="Pfam" id="PF00595">
    <property type="entry name" value="PDZ"/>
    <property type="match status" value="1"/>
</dbReference>
<evidence type="ECO:0000256" key="2">
    <source>
        <dbReference type="ARBA" id="ARBA00010369"/>
    </source>
</evidence>
<dbReference type="CDD" id="cd09249">
    <property type="entry name" value="BRO1_Rhophilin_2"/>
    <property type="match status" value="1"/>
</dbReference>
<dbReference type="SMART" id="SM00228">
    <property type="entry name" value="PDZ"/>
    <property type="match status" value="1"/>
</dbReference>
<dbReference type="AlphaFoldDB" id="A0AAV7L2Z5"/>
<dbReference type="InterPro" id="IPR004328">
    <property type="entry name" value="BRO1_dom"/>
</dbReference>
<keyword evidence="3" id="KW-0963">Cytoplasm</keyword>
<dbReference type="FunFam" id="1.10.287.160:FF:000007">
    <property type="entry name" value="Rhophilin-2"/>
    <property type="match status" value="1"/>
</dbReference>
<dbReference type="PANTHER" id="PTHR23031">
    <property type="entry name" value="RHOPHILIN"/>
    <property type="match status" value="1"/>
</dbReference>
<dbReference type="InterPro" id="IPR036274">
    <property type="entry name" value="HR1_rpt_sf"/>
</dbReference>
<dbReference type="EMBL" id="JANPWB010000016">
    <property type="protein sequence ID" value="KAJ1082888.1"/>
    <property type="molecule type" value="Genomic_DNA"/>
</dbReference>
<evidence type="ECO:0000259" key="10">
    <source>
        <dbReference type="PROSITE" id="PS51180"/>
    </source>
</evidence>
<dbReference type="Proteomes" id="UP001066276">
    <property type="component" value="Chromosome 12"/>
</dbReference>
<comment type="caution">
    <text evidence="12">The sequence shown here is derived from an EMBL/GenBank/DDBJ whole genome shotgun (WGS) entry which is preliminary data.</text>
</comment>
<evidence type="ECO:0000256" key="4">
    <source>
        <dbReference type="ARBA" id="ARBA00023054"/>
    </source>
</evidence>
<evidence type="ECO:0000259" key="9">
    <source>
        <dbReference type="PROSITE" id="PS50106"/>
    </source>
</evidence>
<organism evidence="12 13">
    <name type="scientific">Pleurodeles waltl</name>
    <name type="common">Iberian ribbed newt</name>
    <dbReference type="NCBI Taxonomy" id="8319"/>
    <lineage>
        <taxon>Eukaryota</taxon>
        <taxon>Metazoa</taxon>
        <taxon>Chordata</taxon>
        <taxon>Craniata</taxon>
        <taxon>Vertebrata</taxon>
        <taxon>Euteleostomi</taxon>
        <taxon>Amphibia</taxon>
        <taxon>Batrachia</taxon>
        <taxon>Caudata</taxon>
        <taxon>Salamandroidea</taxon>
        <taxon>Salamandridae</taxon>
        <taxon>Pleurodelinae</taxon>
        <taxon>Pleurodeles</taxon>
    </lineage>
</organism>
<dbReference type="InterPro" id="IPR011072">
    <property type="entry name" value="HR1_rho-bd"/>
</dbReference>
<dbReference type="SMART" id="SM01041">
    <property type="entry name" value="BRO1"/>
    <property type="match status" value="1"/>
</dbReference>
<dbReference type="SMART" id="SM00742">
    <property type="entry name" value="Hr1"/>
    <property type="match status" value="1"/>
</dbReference>
<dbReference type="CDD" id="cd06712">
    <property type="entry name" value="PDZ_rhophilin-like"/>
    <property type="match status" value="1"/>
</dbReference>
<dbReference type="GO" id="GO:0007165">
    <property type="term" value="P:signal transduction"/>
    <property type="evidence" value="ECO:0007669"/>
    <property type="project" value="InterPro"/>
</dbReference>
<dbReference type="InterPro" id="IPR038499">
    <property type="entry name" value="BRO1_sf"/>
</dbReference>
<feature type="domain" description="REM-1" evidence="11">
    <location>
        <begin position="125"/>
        <end position="199"/>
    </location>
</feature>
<dbReference type="PROSITE" id="PS51180">
    <property type="entry name" value="BRO1"/>
    <property type="match status" value="1"/>
</dbReference>
<evidence type="ECO:0000256" key="5">
    <source>
        <dbReference type="ARBA" id="ARBA00044090"/>
    </source>
</evidence>
<evidence type="ECO:0000256" key="3">
    <source>
        <dbReference type="ARBA" id="ARBA00022490"/>
    </source>
</evidence>
<comment type="subcellular location">
    <subcellularLocation>
        <location evidence="1">Cytoplasm</location>
    </subcellularLocation>
</comment>
<evidence type="ECO:0000256" key="8">
    <source>
        <dbReference type="SAM" id="Coils"/>
    </source>
</evidence>
<dbReference type="Gene3D" id="1.25.40.280">
    <property type="entry name" value="alix/aip1 like domains"/>
    <property type="match status" value="1"/>
</dbReference>
<keyword evidence="4 7" id="KW-0175">Coiled coil</keyword>
<dbReference type="InterPro" id="IPR047902">
    <property type="entry name" value="RHPN2_BRO1"/>
</dbReference>
<evidence type="ECO:0000259" key="11">
    <source>
        <dbReference type="PROSITE" id="PS51860"/>
    </source>
</evidence>
<accession>A0AAV7L2Z5</accession>
<evidence type="ECO:0000313" key="13">
    <source>
        <dbReference type="Proteomes" id="UP001066276"/>
    </source>
</evidence>
<dbReference type="InterPro" id="IPR049603">
    <property type="entry name" value="Rhophilin-2_HR1"/>
</dbReference>
<dbReference type="Pfam" id="PF03097">
    <property type="entry name" value="BRO1"/>
    <property type="match status" value="1"/>
</dbReference>
<feature type="domain" description="PDZ" evidence="9">
    <location>
        <begin position="615"/>
        <end position="683"/>
    </location>
</feature>
<dbReference type="GO" id="GO:0051497">
    <property type="term" value="P:negative regulation of stress fiber assembly"/>
    <property type="evidence" value="ECO:0007669"/>
    <property type="project" value="TreeGrafter"/>
</dbReference>